<evidence type="ECO:0000259" key="5">
    <source>
        <dbReference type="PROSITE" id="PS50885"/>
    </source>
</evidence>
<reference evidence="7 8" key="1">
    <citation type="submission" date="2019-09" db="EMBL/GenBank/DDBJ databases">
        <title>Segnochrobactrum spirostomi gen. nov., sp. nov., isolated from the ciliate Spirostomum cf. yagiui and description of a novel family, Segnochrobactraceae fam. nov. within the order Rhizobiales of the class Alphaproteobacteria.</title>
        <authorList>
            <person name="Akter S."/>
            <person name="Shazib S.U.A."/>
            <person name="Shin M.K."/>
        </authorList>
    </citation>
    <scope>NUCLEOTIDE SEQUENCE [LARGE SCALE GENOMIC DNA]</scope>
    <source>
        <strain evidence="7 8">Sp-1</strain>
    </source>
</reference>
<keyword evidence="1" id="KW-1133">Transmembrane helix</keyword>
<dbReference type="Gene3D" id="6.10.340.10">
    <property type="match status" value="1"/>
</dbReference>
<keyword evidence="1" id="KW-0472">Membrane</keyword>
<evidence type="ECO:0000256" key="1">
    <source>
        <dbReference type="SAM" id="Phobius"/>
    </source>
</evidence>
<dbReference type="RefSeq" id="WP_153484090.1">
    <property type="nucleotide sequence ID" value="NZ_VWNA01000001.1"/>
</dbReference>
<comment type="caution">
    <text evidence="7">The sequence shown here is derived from an EMBL/GenBank/DDBJ whole genome shotgun (WGS) entry which is preliminary data.</text>
</comment>
<dbReference type="FunFam" id="3.30.70.270:FF:000001">
    <property type="entry name" value="Diguanylate cyclase domain protein"/>
    <property type="match status" value="1"/>
</dbReference>
<dbReference type="SMART" id="SM00267">
    <property type="entry name" value="GGDEF"/>
    <property type="match status" value="1"/>
</dbReference>
<dbReference type="InterPro" id="IPR035919">
    <property type="entry name" value="EAL_sf"/>
</dbReference>
<dbReference type="PROSITE" id="PS50883">
    <property type="entry name" value="EAL"/>
    <property type="match status" value="1"/>
</dbReference>
<evidence type="ECO:0000259" key="4">
    <source>
        <dbReference type="PROSITE" id="PS50883"/>
    </source>
</evidence>
<dbReference type="PROSITE" id="PS50885">
    <property type="entry name" value="HAMP"/>
    <property type="match status" value="1"/>
</dbReference>
<evidence type="ECO:0000259" key="2">
    <source>
        <dbReference type="PROSITE" id="PS50112"/>
    </source>
</evidence>
<dbReference type="GO" id="GO:0003824">
    <property type="term" value="F:catalytic activity"/>
    <property type="evidence" value="ECO:0007669"/>
    <property type="project" value="UniProtKB-ARBA"/>
</dbReference>
<dbReference type="Proteomes" id="UP000332515">
    <property type="component" value="Unassembled WGS sequence"/>
</dbReference>
<dbReference type="InterPro" id="IPR029787">
    <property type="entry name" value="Nucleotide_cyclase"/>
</dbReference>
<dbReference type="InterPro" id="IPR000160">
    <property type="entry name" value="GGDEF_dom"/>
</dbReference>
<dbReference type="EMBL" id="VWNA01000001">
    <property type="protein sequence ID" value="MQT14072.1"/>
    <property type="molecule type" value="Genomic_DNA"/>
</dbReference>
<evidence type="ECO:0000259" key="3">
    <source>
        <dbReference type="PROSITE" id="PS50113"/>
    </source>
</evidence>
<feature type="domain" description="PAC" evidence="3">
    <location>
        <begin position="481"/>
        <end position="533"/>
    </location>
</feature>
<keyword evidence="1" id="KW-0812">Transmembrane</keyword>
<accession>A0A6A7Y8U8</accession>
<dbReference type="SUPFAM" id="SSF55785">
    <property type="entry name" value="PYP-like sensor domain (PAS domain)"/>
    <property type="match status" value="1"/>
</dbReference>
<feature type="domain" description="EAL" evidence="4">
    <location>
        <begin position="707"/>
        <end position="961"/>
    </location>
</feature>
<dbReference type="Gene3D" id="3.20.20.450">
    <property type="entry name" value="EAL domain"/>
    <property type="match status" value="1"/>
</dbReference>
<dbReference type="PROSITE" id="PS50112">
    <property type="entry name" value="PAS"/>
    <property type="match status" value="1"/>
</dbReference>
<dbReference type="InterPro" id="IPR052155">
    <property type="entry name" value="Biofilm_reg_signaling"/>
</dbReference>
<dbReference type="InterPro" id="IPR001610">
    <property type="entry name" value="PAC"/>
</dbReference>
<dbReference type="CDD" id="cd00130">
    <property type="entry name" value="PAS"/>
    <property type="match status" value="1"/>
</dbReference>
<dbReference type="InterPro" id="IPR013655">
    <property type="entry name" value="PAS_fold_3"/>
</dbReference>
<dbReference type="SMART" id="SM00304">
    <property type="entry name" value="HAMP"/>
    <property type="match status" value="1"/>
</dbReference>
<dbReference type="GO" id="GO:0007165">
    <property type="term" value="P:signal transduction"/>
    <property type="evidence" value="ECO:0007669"/>
    <property type="project" value="InterPro"/>
</dbReference>
<dbReference type="InterPro" id="IPR001633">
    <property type="entry name" value="EAL_dom"/>
</dbReference>
<dbReference type="Gene3D" id="3.30.450.20">
    <property type="entry name" value="PAS domain"/>
    <property type="match status" value="2"/>
</dbReference>
<dbReference type="NCBIfam" id="TIGR00229">
    <property type="entry name" value="sensory_box"/>
    <property type="match status" value="1"/>
</dbReference>
<proteinExistence type="predicted"/>
<dbReference type="Gene3D" id="3.30.70.270">
    <property type="match status" value="1"/>
</dbReference>
<dbReference type="SMART" id="SM00052">
    <property type="entry name" value="EAL"/>
    <property type="match status" value="1"/>
</dbReference>
<protein>
    <submittedName>
        <fullName evidence="7">EAL domain-containing protein</fullName>
    </submittedName>
</protein>
<evidence type="ECO:0000313" key="8">
    <source>
        <dbReference type="Proteomes" id="UP000332515"/>
    </source>
</evidence>
<dbReference type="GO" id="GO:0016020">
    <property type="term" value="C:membrane"/>
    <property type="evidence" value="ECO:0007669"/>
    <property type="project" value="InterPro"/>
</dbReference>
<dbReference type="SMART" id="SM00086">
    <property type="entry name" value="PAC"/>
    <property type="match status" value="1"/>
</dbReference>
<feature type="domain" description="GGDEF" evidence="6">
    <location>
        <begin position="565"/>
        <end position="698"/>
    </location>
</feature>
<dbReference type="PANTHER" id="PTHR44757:SF2">
    <property type="entry name" value="BIOFILM ARCHITECTURE MAINTENANCE PROTEIN MBAA"/>
    <property type="match status" value="1"/>
</dbReference>
<dbReference type="InterPro" id="IPR043128">
    <property type="entry name" value="Rev_trsase/Diguanyl_cyclase"/>
</dbReference>
<dbReference type="PANTHER" id="PTHR44757">
    <property type="entry name" value="DIGUANYLATE CYCLASE DGCP"/>
    <property type="match status" value="1"/>
</dbReference>
<evidence type="ECO:0000259" key="6">
    <source>
        <dbReference type="PROSITE" id="PS50887"/>
    </source>
</evidence>
<dbReference type="PROSITE" id="PS50887">
    <property type="entry name" value="GGDEF"/>
    <property type="match status" value="1"/>
</dbReference>
<dbReference type="InterPro" id="IPR003660">
    <property type="entry name" value="HAMP_dom"/>
</dbReference>
<dbReference type="CDD" id="cd01948">
    <property type="entry name" value="EAL"/>
    <property type="match status" value="1"/>
</dbReference>
<dbReference type="InterPro" id="IPR000700">
    <property type="entry name" value="PAS-assoc_C"/>
</dbReference>
<gene>
    <name evidence="7" type="ORF">F0357_15760</name>
</gene>
<feature type="domain" description="PAS" evidence="2">
    <location>
        <begin position="405"/>
        <end position="477"/>
    </location>
</feature>
<keyword evidence="8" id="KW-1185">Reference proteome</keyword>
<dbReference type="SMART" id="SM00091">
    <property type="entry name" value="PAS"/>
    <property type="match status" value="1"/>
</dbReference>
<dbReference type="CDD" id="cd01949">
    <property type="entry name" value="GGDEF"/>
    <property type="match status" value="1"/>
</dbReference>
<name>A0A6A7Y8U8_9HYPH</name>
<dbReference type="SUPFAM" id="SSF55073">
    <property type="entry name" value="Nucleotide cyclase"/>
    <property type="match status" value="1"/>
</dbReference>
<feature type="domain" description="HAMP" evidence="5">
    <location>
        <begin position="342"/>
        <end position="397"/>
    </location>
</feature>
<dbReference type="InterPro" id="IPR000014">
    <property type="entry name" value="PAS"/>
</dbReference>
<dbReference type="AlphaFoldDB" id="A0A6A7Y8U8"/>
<dbReference type="SUPFAM" id="SSF141868">
    <property type="entry name" value="EAL domain-like"/>
    <property type="match status" value="1"/>
</dbReference>
<organism evidence="7 8">
    <name type="scientific">Segnochrobactrum spirostomi</name>
    <dbReference type="NCBI Taxonomy" id="2608987"/>
    <lineage>
        <taxon>Bacteria</taxon>
        <taxon>Pseudomonadati</taxon>
        <taxon>Pseudomonadota</taxon>
        <taxon>Alphaproteobacteria</taxon>
        <taxon>Hyphomicrobiales</taxon>
        <taxon>Segnochrobactraceae</taxon>
        <taxon>Segnochrobactrum</taxon>
    </lineage>
</organism>
<sequence>MSERQVQETLPTLADAPARLRPPFLGTIASRFVLFVFCLTFIPLFILGATSYNASRKVILSLTAQFSETILSNERDYLDLQFEQVENLLNTIASLDELRPSLTDPKVVSDDFTRLATQEQIGAILNAYLYLRGIASIDVIGANGSYYHIGETVAAPPLSPERRKALFERFSGTGTDVVWFGIGTPPLGRQDDLRAISAGRAIQAIDRRNVARDISGVAIVNYSVAFLYDHLVASTLPNDAYLLIADADGNLVFDPDRDRLGKPVPKAIAATLGATAWPQQLDLGDEPVLLDRAVSAVTGWSLLSVTPADAIAALTRPIGLMTLVLIGLCIALLCIASYVALANIVRPLRAITARFRQFQSGGFREDILPLRATGDGEVADLTRWFNTFLASERKRRTSEEALIESEERYALAARGANDALWDWDLRANRVYYSPRWKALVGGREQDIGDRPASWIDRIHPDEREDVLARISAHVAGKTSHLEVEHRLRRADGSYIWVLVRAVAVRDAAGIGYRMAGSHADITAHKRAEEQLRHDAMHDMVTGLPNRRAIFRTISQAIASANRRDRLSGLIIADIDQFKDINDTLGHEAGDSLLMAVADRIRRTVRDDGDVVARLGGDEFAIFCPNLTAPSELGRMAERILSGVSEPIENRSERYLITMSAGLAVSRRHSGADDLIREADLALFEAKRQGRNRMAFFNEVLENEARERLAVETALRSTPAADSVFVLFQPQVAAANGEVEGFEALARWRRRDGSVILPTQFIPAAERTGIIRDITRVVIARAVSALEAFAATGARAYTVAVNLSTSDLEHVDFASEVEAILAGHGLDPRCIGFEITEGALLRSSPVVLGNMRRLADIGCRFALDDFGTGFSSLSYLWQFPISVLKIDKSFVQGIGVSLESETLTRAVIGLGRAMTKTVIAEGVETTAQAEFLRTAGCDTFQGFLYAKPMEIDAVAAYLRDKATVAAPLRPQVVPIRGGR</sequence>
<dbReference type="PROSITE" id="PS50113">
    <property type="entry name" value="PAC"/>
    <property type="match status" value="1"/>
</dbReference>
<dbReference type="InterPro" id="IPR035965">
    <property type="entry name" value="PAS-like_dom_sf"/>
</dbReference>
<dbReference type="Pfam" id="PF00990">
    <property type="entry name" value="GGDEF"/>
    <property type="match status" value="1"/>
</dbReference>
<evidence type="ECO:0000313" key="7">
    <source>
        <dbReference type="EMBL" id="MQT14072.1"/>
    </source>
</evidence>
<dbReference type="NCBIfam" id="TIGR00254">
    <property type="entry name" value="GGDEF"/>
    <property type="match status" value="1"/>
</dbReference>
<feature type="transmembrane region" description="Helical" evidence="1">
    <location>
        <begin position="28"/>
        <end position="47"/>
    </location>
</feature>
<feature type="transmembrane region" description="Helical" evidence="1">
    <location>
        <begin position="320"/>
        <end position="341"/>
    </location>
</feature>
<dbReference type="Pfam" id="PF08447">
    <property type="entry name" value="PAS_3"/>
    <property type="match status" value="1"/>
</dbReference>
<dbReference type="Pfam" id="PF00563">
    <property type="entry name" value="EAL"/>
    <property type="match status" value="1"/>
</dbReference>